<dbReference type="PANTHER" id="PTHR13254:SF0">
    <property type="entry name" value="GOLGIN SUBFAMILY A MEMBER 7_ERF4 DOMAIN-CONTAINING PROTEIN"/>
    <property type="match status" value="1"/>
</dbReference>
<dbReference type="Pfam" id="PF10256">
    <property type="entry name" value="Erf4"/>
    <property type="match status" value="1"/>
</dbReference>
<proteinExistence type="inferred from homology"/>
<comment type="subunit">
    <text evidence="3">Interacts with ERF2.</text>
</comment>
<comment type="caution">
    <text evidence="9">The sequence shown here is derived from an EMBL/GenBank/DDBJ whole genome shotgun (WGS) entry which is preliminary data.</text>
</comment>
<gene>
    <name evidence="9" type="ORF">HGRIS_014725</name>
</gene>
<feature type="domain" description="Golgin subfamily A member 7/ERF4" evidence="8">
    <location>
        <begin position="456"/>
        <end position="568"/>
    </location>
</feature>
<evidence type="ECO:0000259" key="8">
    <source>
        <dbReference type="Pfam" id="PF10256"/>
    </source>
</evidence>
<keyword evidence="10" id="KW-1185">Reference proteome</keyword>
<dbReference type="Proteomes" id="UP001556367">
    <property type="component" value="Unassembled WGS sequence"/>
</dbReference>
<feature type="compositionally biased region" description="Basic and acidic residues" evidence="7">
    <location>
        <begin position="47"/>
        <end position="60"/>
    </location>
</feature>
<feature type="compositionally biased region" description="Acidic residues" evidence="7">
    <location>
        <begin position="350"/>
        <end position="364"/>
    </location>
</feature>
<feature type="compositionally biased region" description="Low complexity" evidence="7">
    <location>
        <begin position="204"/>
        <end position="213"/>
    </location>
</feature>
<feature type="compositionally biased region" description="Low complexity" evidence="7">
    <location>
        <begin position="29"/>
        <end position="38"/>
    </location>
</feature>
<feature type="compositionally biased region" description="Polar residues" evidence="7">
    <location>
        <begin position="235"/>
        <end position="251"/>
    </location>
</feature>
<evidence type="ECO:0000313" key="10">
    <source>
        <dbReference type="Proteomes" id="UP001556367"/>
    </source>
</evidence>
<dbReference type="InterPro" id="IPR051371">
    <property type="entry name" value="Ras_palmitoyltransferase"/>
</dbReference>
<evidence type="ECO:0000256" key="2">
    <source>
        <dbReference type="ARBA" id="ARBA00007732"/>
    </source>
</evidence>
<dbReference type="EMBL" id="JASNQZ010000017">
    <property type="protein sequence ID" value="KAL0945564.1"/>
    <property type="molecule type" value="Genomic_DNA"/>
</dbReference>
<evidence type="ECO:0000256" key="7">
    <source>
        <dbReference type="SAM" id="MobiDB-lite"/>
    </source>
</evidence>
<dbReference type="PANTHER" id="PTHR13254">
    <property type="entry name" value="GOLGI AUTOANTIGEN, GOLGIN SUBFAMILY A, 7"/>
    <property type="match status" value="1"/>
</dbReference>
<name>A0ABR3IQJ2_9AGAR</name>
<feature type="compositionally biased region" description="Low complexity" evidence="7">
    <location>
        <begin position="293"/>
        <end position="306"/>
    </location>
</feature>
<feature type="compositionally biased region" description="Polar residues" evidence="7">
    <location>
        <begin position="393"/>
        <end position="421"/>
    </location>
</feature>
<comment type="similarity">
    <text evidence="2">Belongs to the ERF4 family.</text>
</comment>
<organism evidence="9 10">
    <name type="scientific">Hohenbuehelia grisea</name>
    <dbReference type="NCBI Taxonomy" id="104357"/>
    <lineage>
        <taxon>Eukaryota</taxon>
        <taxon>Fungi</taxon>
        <taxon>Dikarya</taxon>
        <taxon>Basidiomycota</taxon>
        <taxon>Agaricomycotina</taxon>
        <taxon>Agaricomycetes</taxon>
        <taxon>Agaricomycetidae</taxon>
        <taxon>Agaricales</taxon>
        <taxon>Pleurotineae</taxon>
        <taxon>Pleurotaceae</taxon>
        <taxon>Hohenbuehelia</taxon>
    </lineage>
</organism>
<keyword evidence="5" id="KW-0256">Endoplasmic reticulum</keyword>
<evidence type="ECO:0000256" key="6">
    <source>
        <dbReference type="ARBA" id="ARBA00023136"/>
    </source>
</evidence>
<keyword evidence="6" id="KW-0472">Membrane</keyword>
<sequence length="572" mass="62303">MTQAALAQDRPFLSFSSDSPSPRPPSNPPSNRNSATPSTRRQSFAPPDHELNARASRLDSDYPASGDNQGQSAAAETDYHHGHPLASLDGARTADAFAVAEAEDNIPDAVHPTSPSSSHPVAVGYSSPNLASVSMPQTGDVGDDVNPAPTFEDPRRESVTMTPARSDSLAAPIDTSFLAMTPTPEPFEGVSPSYTHNSREGRSRSSSISSIGRPTYHNPEPGAGHETDEAPDTDTPLNSRTENRRVSSSMSPIKAGRRAGLVLPVGGRSRTGSESRTRATAHKETPEKEKRLANQIGAAANGGAQAWHPLSSVQDTALREANNDSSTSLGPPVVVDDGAIVDSRGHVLIAEDDEERDAERDDDALQSPRRTHPPLHLELKPPSPQPWDLVDPPSSNGHPKTDTFSAPSTHRFQTLQSQRRQKLIPQSSYYFGPPPPDSAYGTAPMGQIGHHHPREILRIERDYTGGELIQFAPIYPLELEGRITPTQFLESINAINELLISAHSLRHSFFDNALAVLTLQLSRILVTTHYEKKMLHLRHLFDELNSAIYNPVGLNLLWPRKVAFLFLEIEYY</sequence>
<protein>
    <recommendedName>
        <fullName evidence="4">Ras modification protein ERF4</fullName>
    </recommendedName>
</protein>
<feature type="region of interest" description="Disordered" evidence="7">
    <location>
        <begin position="151"/>
        <end position="421"/>
    </location>
</feature>
<evidence type="ECO:0000256" key="1">
    <source>
        <dbReference type="ARBA" id="ARBA00004406"/>
    </source>
</evidence>
<evidence type="ECO:0000256" key="4">
    <source>
        <dbReference type="ARBA" id="ARBA00018463"/>
    </source>
</evidence>
<evidence type="ECO:0000256" key="3">
    <source>
        <dbReference type="ARBA" id="ARBA00011396"/>
    </source>
</evidence>
<dbReference type="InterPro" id="IPR019383">
    <property type="entry name" value="Golgin_A_7/ERF4"/>
</dbReference>
<feature type="compositionally biased region" description="Basic and acidic residues" evidence="7">
    <location>
        <begin position="271"/>
        <end position="292"/>
    </location>
</feature>
<evidence type="ECO:0000313" key="9">
    <source>
        <dbReference type="EMBL" id="KAL0945564.1"/>
    </source>
</evidence>
<accession>A0ABR3IQJ2</accession>
<feature type="region of interest" description="Disordered" evidence="7">
    <location>
        <begin position="1"/>
        <end position="87"/>
    </location>
</feature>
<evidence type="ECO:0000256" key="5">
    <source>
        <dbReference type="ARBA" id="ARBA00022824"/>
    </source>
</evidence>
<feature type="compositionally biased region" description="Low complexity" evidence="7">
    <location>
        <begin position="10"/>
        <end position="20"/>
    </location>
</feature>
<reference evidence="10" key="1">
    <citation type="submission" date="2024-06" db="EMBL/GenBank/DDBJ databases">
        <title>Multi-omics analyses provide insights into the biosynthesis of the anticancer antibiotic pleurotin in Hohenbuehelia grisea.</title>
        <authorList>
            <person name="Weaver J.A."/>
            <person name="Alberti F."/>
        </authorList>
    </citation>
    <scope>NUCLEOTIDE SEQUENCE [LARGE SCALE GENOMIC DNA]</scope>
    <source>
        <strain evidence="10">T-177</strain>
    </source>
</reference>
<comment type="subcellular location">
    <subcellularLocation>
        <location evidence="1">Endoplasmic reticulum membrane</location>
        <topology evidence="1">Peripheral membrane protein</topology>
    </subcellularLocation>
</comment>